<dbReference type="EMBL" id="FNSD01000001">
    <property type="protein sequence ID" value="SEB80206.1"/>
    <property type="molecule type" value="Genomic_DNA"/>
</dbReference>
<keyword evidence="2" id="KW-0732">Signal</keyword>
<protein>
    <recommendedName>
        <fullName evidence="5">Nickel/cobalt transporter regulator</fullName>
    </recommendedName>
</protein>
<accession>A0A1H4MAZ7</accession>
<feature type="chain" id="PRO_5010289130" description="Nickel/cobalt transporter regulator" evidence="2">
    <location>
        <begin position="29"/>
        <end position="152"/>
    </location>
</feature>
<evidence type="ECO:0000256" key="1">
    <source>
        <dbReference type="SAM" id="MobiDB-lite"/>
    </source>
</evidence>
<evidence type="ECO:0000256" key="2">
    <source>
        <dbReference type="SAM" id="SignalP"/>
    </source>
</evidence>
<organism evidence="3 4">
    <name type="scientific">Terriglobus roseus</name>
    <dbReference type="NCBI Taxonomy" id="392734"/>
    <lineage>
        <taxon>Bacteria</taxon>
        <taxon>Pseudomonadati</taxon>
        <taxon>Acidobacteriota</taxon>
        <taxon>Terriglobia</taxon>
        <taxon>Terriglobales</taxon>
        <taxon>Acidobacteriaceae</taxon>
        <taxon>Terriglobus</taxon>
    </lineage>
</organism>
<evidence type="ECO:0000313" key="4">
    <source>
        <dbReference type="Proteomes" id="UP000182409"/>
    </source>
</evidence>
<reference evidence="3 4" key="1">
    <citation type="submission" date="2016-10" db="EMBL/GenBank/DDBJ databases">
        <authorList>
            <person name="de Groot N.N."/>
        </authorList>
    </citation>
    <scope>NUCLEOTIDE SEQUENCE [LARGE SCALE GENOMIC DNA]</scope>
    <source>
        <strain evidence="3 4">AB35.6</strain>
    </source>
</reference>
<feature type="region of interest" description="Disordered" evidence="1">
    <location>
        <begin position="28"/>
        <end position="64"/>
    </location>
</feature>
<evidence type="ECO:0000313" key="3">
    <source>
        <dbReference type="EMBL" id="SEB80206.1"/>
    </source>
</evidence>
<feature type="signal peptide" evidence="2">
    <location>
        <begin position="1"/>
        <end position="28"/>
    </location>
</feature>
<dbReference type="AlphaFoldDB" id="A0A1H4MAZ7"/>
<proteinExistence type="predicted"/>
<dbReference type="Gene3D" id="3.10.450.160">
    <property type="entry name" value="inner membrane protein cigr"/>
    <property type="match status" value="1"/>
</dbReference>
<evidence type="ECO:0008006" key="5">
    <source>
        <dbReference type="Google" id="ProtNLM"/>
    </source>
</evidence>
<sequence length="152" mass="16985">MHTGKTLHRIVSFTLAAAMMASAATAVAQPGHGMPPPGQVRHDDNRGQGGPRGQQGRPDFHFDQNNRNQFAQHYGSDARRWQNNKRRPNFTPGYVIPRNYAIRPVPRSYWNGMAAPPPGYQYGYYDGYVVAYNPTTRIVADVMDIVAGLTNR</sequence>
<gene>
    <name evidence="3" type="ORF">SAMN05443244_1878</name>
</gene>
<dbReference type="Proteomes" id="UP000182409">
    <property type="component" value="Unassembled WGS sequence"/>
</dbReference>
<name>A0A1H4MAZ7_9BACT</name>